<dbReference type="AlphaFoldDB" id="A0A8J5WM52"/>
<evidence type="ECO:0000256" key="9">
    <source>
        <dbReference type="ARBA" id="ARBA00023294"/>
    </source>
</evidence>
<comment type="subunit">
    <text evidence="4 10">Homodimers and heterodimers.</text>
</comment>
<dbReference type="InterPro" id="IPR053793">
    <property type="entry name" value="PB1-like"/>
</dbReference>
<dbReference type="PANTHER" id="PTHR31734:SF41">
    <property type="entry name" value="AUXIN-RESPONSIVE PROTEIN IAA28-RELATED"/>
    <property type="match status" value="1"/>
</dbReference>
<keyword evidence="8 10" id="KW-0539">Nucleus</keyword>
<dbReference type="Proteomes" id="UP000729402">
    <property type="component" value="Unassembled WGS sequence"/>
</dbReference>
<evidence type="ECO:0000313" key="14">
    <source>
        <dbReference type="Proteomes" id="UP000729402"/>
    </source>
</evidence>
<feature type="region of interest" description="Disordered" evidence="11">
    <location>
        <begin position="122"/>
        <end position="162"/>
    </location>
</feature>
<evidence type="ECO:0000256" key="5">
    <source>
        <dbReference type="ARBA" id="ARBA00022491"/>
    </source>
</evidence>
<keyword evidence="14" id="KW-1185">Reference proteome</keyword>
<dbReference type="OrthoDB" id="1900465at2759"/>
<organism evidence="13 14">
    <name type="scientific">Zizania palustris</name>
    <name type="common">Northern wild rice</name>
    <dbReference type="NCBI Taxonomy" id="103762"/>
    <lineage>
        <taxon>Eukaryota</taxon>
        <taxon>Viridiplantae</taxon>
        <taxon>Streptophyta</taxon>
        <taxon>Embryophyta</taxon>
        <taxon>Tracheophyta</taxon>
        <taxon>Spermatophyta</taxon>
        <taxon>Magnoliopsida</taxon>
        <taxon>Liliopsida</taxon>
        <taxon>Poales</taxon>
        <taxon>Poaceae</taxon>
        <taxon>BOP clade</taxon>
        <taxon>Oryzoideae</taxon>
        <taxon>Oryzeae</taxon>
        <taxon>Zizaniinae</taxon>
        <taxon>Zizania</taxon>
    </lineage>
</organism>
<feature type="compositionally biased region" description="Acidic residues" evidence="11">
    <location>
        <begin position="122"/>
        <end position="133"/>
    </location>
</feature>
<keyword evidence="6 10" id="KW-0805">Transcription regulation</keyword>
<evidence type="ECO:0000256" key="8">
    <source>
        <dbReference type="ARBA" id="ARBA00023242"/>
    </source>
</evidence>
<protein>
    <recommendedName>
        <fullName evidence="10">Auxin-responsive protein</fullName>
    </recommendedName>
</protein>
<evidence type="ECO:0000256" key="6">
    <source>
        <dbReference type="ARBA" id="ARBA00023015"/>
    </source>
</evidence>
<evidence type="ECO:0000256" key="7">
    <source>
        <dbReference type="ARBA" id="ARBA00023163"/>
    </source>
</evidence>
<evidence type="ECO:0000313" key="13">
    <source>
        <dbReference type="EMBL" id="KAG8090962.1"/>
    </source>
</evidence>
<dbReference type="InterPro" id="IPR003311">
    <property type="entry name" value="AUX_IAA"/>
</dbReference>
<evidence type="ECO:0000256" key="11">
    <source>
        <dbReference type="SAM" id="MobiDB-lite"/>
    </source>
</evidence>
<evidence type="ECO:0000256" key="1">
    <source>
        <dbReference type="ARBA" id="ARBA00002159"/>
    </source>
</evidence>
<dbReference type="PROSITE" id="PS51745">
    <property type="entry name" value="PB1"/>
    <property type="match status" value="1"/>
</dbReference>
<comment type="function">
    <text evidence="1 10">Aux/IAA proteins are short-lived transcriptional factors that function as repressors of early auxin response genes at low auxin concentrations.</text>
</comment>
<keyword evidence="9 10" id="KW-0927">Auxin signaling pathway</keyword>
<comment type="similarity">
    <text evidence="3 10">Belongs to the Aux/IAA family.</text>
</comment>
<dbReference type="PANTHER" id="PTHR31734">
    <property type="entry name" value="AUXIN-RESPONSIVE PROTEIN IAA17"/>
    <property type="match status" value="1"/>
</dbReference>
<feature type="domain" description="PB1" evidence="12">
    <location>
        <begin position="20"/>
        <end position="112"/>
    </location>
</feature>
<dbReference type="GO" id="GO:0006355">
    <property type="term" value="P:regulation of DNA-templated transcription"/>
    <property type="evidence" value="ECO:0007669"/>
    <property type="project" value="InterPro"/>
</dbReference>
<dbReference type="GO" id="GO:0005634">
    <property type="term" value="C:nucleus"/>
    <property type="evidence" value="ECO:0007669"/>
    <property type="project" value="UniProtKB-SubCell"/>
</dbReference>
<evidence type="ECO:0000256" key="2">
    <source>
        <dbReference type="ARBA" id="ARBA00004123"/>
    </source>
</evidence>
<name>A0A8J5WM52_ZIZPA</name>
<dbReference type="Pfam" id="PF02309">
    <property type="entry name" value="AUX_IAA"/>
    <property type="match status" value="1"/>
</dbReference>
<proteinExistence type="inferred from homology"/>
<accession>A0A8J5WM52</accession>
<evidence type="ECO:0000256" key="3">
    <source>
        <dbReference type="ARBA" id="ARBA00006728"/>
    </source>
</evidence>
<gene>
    <name evidence="13" type="ORF">GUJ93_ZPchr0011g28345</name>
</gene>
<keyword evidence="5 10" id="KW-0678">Repressor</keyword>
<evidence type="ECO:0000259" key="12">
    <source>
        <dbReference type="PROSITE" id="PS51745"/>
    </source>
</evidence>
<dbReference type="GO" id="GO:0009734">
    <property type="term" value="P:auxin-activated signaling pathway"/>
    <property type="evidence" value="ECO:0007669"/>
    <property type="project" value="UniProtKB-UniRule"/>
</dbReference>
<feature type="compositionally biased region" description="Low complexity" evidence="11">
    <location>
        <begin position="134"/>
        <end position="148"/>
    </location>
</feature>
<evidence type="ECO:0000256" key="4">
    <source>
        <dbReference type="ARBA" id="ARBA00011726"/>
    </source>
</evidence>
<reference evidence="13" key="2">
    <citation type="submission" date="2021-02" db="EMBL/GenBank/DDBJ databases">
        <authorList>
            <person name="Kimball J.A."/>
            <person name="Haas M.W."/>
            <person name="Macchietto M."/>
            <person name="Kono T."/>
            <person name="Duquette J."/>
            <person name="Shao M."/>
        </authorList>
    </citation>
    <scope>NUCLEOTIDE SEQUENCE</scope>
    <source>
        <tissue evidence="13">Fresh leaf tissue</tissue>
    </source>
</reference>
<comment type="subcellular location">
    <subcellularLocation>
        <location evidence="2 10">Nucleus</location>
    </subcellularLocation>
</comment>
<dbReference type="EMBL" id="JAAALK010000081">
    <property type="protein sequence ID" value="KAG8090962.1"/>
    <property type="molecule type" value="Genomic_DNA"/>
</dbReference>
<sequence length="162" mass="17814">MMKSRNTSAAPKVKPGLSPSRLVKVFMHGEPYGRKVNLAAHNNYESLSFALKKLGNNYSMSPLMASNEEDGAVDDNEFDLLYDDMDGARFYLGEVPWEIFVVSVKRIYIIPAEQENENEVCQEEAAADADADADGAGADDGFAAAVDDGYGHEYQSNDSRFN</sequence>
<evidence type="ECO:0000256" key="10">
    <source>
        <dbReference type="RuleBase" id="RU004549"/>
    </source>
</evidence>
<reference evidence="13" key="1">
    <citation type="journal article" date="2021" name="bioRxiv">
        <title>Whole Genome Assembly and Annotation of Northern Wild Rice, Zizania palustris L., Supports a Whole Genome Duplication in the Zizania Genus.</title>
        <authorList>
            <person name="Haas M."/>
            <person name="Kono T."/>
            <person name="Macchietto M."/>
            <person name="Millas R."/>
            <person name="McGilp L."/>
            <person name="Shao M."/>
            <person name="Duquette J."/>
            <person name="Hirsch C.N."/>
            <person name="Kimball J."/>
        </authorList>
    </citation>
    <scope>NUCLEOTIDE SEQUENCE</scope>
    <source>
        <tissue evidence="13">Fresh leaf tissue</tissue>
    </source>
</reference>
<keyword evidence="7 10" id="KW-0804">Transcription</keyword>
<dbReference type="InterPro" id="IPR033389">
    <property type="entry name" value="AUX/IAA_dom"/>
</dbReference>
<comment type="caution">
    <text evidence="13">The sequence shown here is derived from an EMBL/GenBank/DDBJ whole genome shotgun (WGS) entry which is preliminary data.</text>
</comment>